<dbReference type="Proteomes" id="UP000236075">
    <property type="component" value="Unassembled WGS sequence"/>
</dbReference>
<feature type="transmembrane region" description="Helical" evidence="1">
    <location>
        <begin position="34"/>
        <end position="53"/>
    </location>
</feature>
<protein>
    <submittedName>
        <fullName evidence="2">Uncharacterized protein</fullName>
    </submittedName>
</protein>
<feature type="transmembrane region" description="Helical" evidence="1">
    <location>
        <begin position="172"/>
        <end position="193"/>
    </location>
</feature>
<dbReference type="EMBL" id="PJLB01000008">
    <property type="protein sequence ID" value="PND02381.1"/>
    <property type="molecule type" value="Genomic_DNA"/>
</dbReference>
<reference evidence="2 3" key="1">
    <citation type="journal article" date="2017" name="BMC Genomics">
        <title>Genome sequencing of 39 Akkermansia muciniphila isolates reveals its population structure, genomic and functional diverisity, and global distribution in mammalian gut microbiotas.</title>
        <authorList>
            <person name="Guo X."/>
            <person name="Li S."/>
            <person name="Zhang J."/>
            <person name="Wu F."/>
            <person name="Li X."/>
            <person name="Wu D."/>
            <person name="Zhang M."/>
            <person name="Ou Z."/>
            <person name="Jie Z."/>
            <person name="Yan Q."/>
            <person name="Li P."/>
            <person name="Yi J."/>
            <person name="Peng Y."/>
        </authorList>
    </citation>
    <scope>NUCLEOTIDE SEQUENCE [LARGE SCALE GENOMIC DNA]</scope>
    <source>
        <strain evidence="2 3">GP28</strain>
    </source>
</reference>
<evidence type="ECO:0000313" key="2">
    <source>
        <dbReference type="EMBL" id="PND02381.1"/>
    </source>
</evidence>
<dbReference type="AlphaFoldDB" id="A0AAX0WJQ2"/>
<evidence type="ECO:0000313" key="3">
    <source>
        <dbReference type="Proteomes" id="UP000236075"/>
    </source>
</evidence>
<feature type="transmembrane region" description="Helical" evidence="1">
    <location>
        <begin position="65"/>
        <end position="84"/>
    </location>
</feature>
<comment type="caution">
    <text evidence="2">The sequence shown here is derived from an EMBL/GenBank/DDBJ whole genome shotgun (WGS) entry which is preliminary data.</text>
</comment>
<accession>A0AAX0WJQ2</accession>
<gene>
    <name evidence="2" type="ORF">CXT95_06865</name>
</gene>
<dbReference type="RefSeq" id="WP_065529758.1">
    <property type="nucleotide sequence ID" value="NZ_CP015409.2"/>
</dbReference>
<keyword evidence="1" id="KW-0812">Transmembrane</keyword>
<keyword evidence="1" id="KW-0472">Membrane</keyword>
<keyword evidence="1" id="KW-1133">Transmembrane helix</keyword>
<sequence>MKKSENFMDVFHNIVQIIGKSLEGGYSLTLAEEIIVFIMAVSLAALILCFVAFCRKTLKPNAENIGLLLIAPLMGTGLIVTVYAYVTEGFFASMTLLWIFSAITIGIGKGSGLLPEEDTFGSVIQETREEWKAEDKYADAFEGKSIVFKDGTRGTIRGNDMESSMEKWGFRLGGLGVGLAIGAAIIGPIVWIVCIKQAFHAGCIAFNQKTE</sequence>
<organism evidence="2 3">
    <name type="scientific">Akkermansia muciniphila</name>
    <dbReference type="NCBI Taxonomy" id="239935"/>
    <lineage>
        <taxon>Bacteria</taxon>
        <taxon>Pseudomonadati</taxon>
        <taxon>Verrucomicrobiota</taxon>
        <taxon>Verrucomicrobiia</taxon>
        <taxon>Verrucomicrobiales</taxon>
        <taxon>Akkermansiaceae</taxon>
        <taxon>Akkermansia</taxon>
    </lineage>
</organism>
<evidence type="ECO:0000256" key="1">
    <source>
        <dbReference type="SAM" id="Phobius"/>
    </source>
</evidence>
<proteinExistence type="predicted"/>
<name>A0AAX0WJQ2_9BACT</name>